<dbReference type="Pfam" id="PF00226">
    <property type="entry name" value="DnaJ"/>
    <property type="match status" value="1"/>
</dbReference>
<dbReference type="OrthoDB" id="665715at2"/>
<dbReference type="InterPro" id="IPR036869">
    <property type="entry name" value="J_dom_sf"/>
</dbReference>
<evidence type="ECO:0000259" key="1">
    <source>
        <dbReference type="PROSITE" id="PS50076"/>
    </source>
</evidence>
<gene>
    <name evidence="2" type="ORF">CW751_03980</name>
</gene>
<dbReference type="SUPFAM" id="SSF46565">
    <property type="entry name" value="Chaperone J-domain"/>
    <property type="match status" value="1"/>
</dbReference>
<dbReference type="EMBL" id="PJNI01000002">
    <property type="protein sequence ID" value="PKR81694.1"/>
    <property type="molecule type" value="Genomic_DNA"/>
</dbReference>
<comment type="caution">
    <text evidence="2">The sequence shown here is derived from an EMBL/GenBank/DDBJ whole genome shotgun (WGS) entry which is preliminary data.</text>
</comment>
<dbReference type="Pfam" id="PF13619">
    <property type="entry name" value="KTSC"/>
    <property type="match status" value="1"/>
</dbReference>
<dbReference type="InterPro" id="IPR001623">
    <property type="entry name" value="DnaJ_domain"/>
</dbReference>
<sequence length="149" mass="17697">MKRINQYKKLFNIDADIELSHLKKTYRTLVKLWHPDKFIEENEKSKEAELMSREITQGYEFLVSIAPETAKKNLDQYNEMLNNCPIVDYQWSKQVLEVDFSNGATYEYFGVSRKLYLKFLNADNQHRFGKRNIFNKNLYRKSKSAALAV</sequence>
<dbReference type="PROSITE" id="PS50076">
    <property type="entry name" value="DNAJ_2"/>
    <property type="match status" value="1"/>
</dbReference>
<dbReference type="RefSeq" id="WP_101333708.1">
    <property type="nucleotide sequence ID" value="NZ_PJNI01000002.1"/>
</dbReference>
<feature type="domain" description="J" evidence="1">
    <location>
        <begin position="6"/>
        <end position="78"/>
    </location>
</feature>
<dbReference type="InterPro" id="IPR025309">
    <property type="entry name" value="KTSC_dom"/>
</dbReference>
<organism evidence="2 3">
    <name type="scientific">Brumimicrobium salinarum</name>
    <dbReference type="NCBI Taxonomy" id="2058658"/>
    <lineage>
        <taxon>Bacteria</taxon>
        <taxon>Pseudomonadati</taxon>
        <taxon>Bacteroidota</taxon>
        <taxon>Flavobacteriia</taxon>
        <taxon>Flavobacteriales</taxon>
        <taxon>Crocinitomicaceae</taxon>
        <taxon>Brumimicrobium</taxon>
    </lineage>
</organism>
<evidence type="ECO:0000313" key="2">
    <source>
        <dbReference type="EMBL" id="PKR81694.1"/>
    </source>
</evidence>
<accession>A0A2I0R526</accession>
<dbReference type="CDD" id="cd06257">
    <property type="entry name" value="DnaJ"/>
    <property type="match status" value="1"/>
</dbReference>
<proteinExistence type="predicted"/>
<name>A0A2I0R526_9FLAO</name>
<protein>
    <submittedName>
        <fullName evidence="2">Molecular chaperone DnaJ</fullName>
    </submittedName>
</protein>
<dbReference type="SMART" id="SM00271">
    <property type="entry name" value="DnaJ"/>
    <property type="match status" value="1"/>
</dbReference>
<dbReference type="Proteomes" id="UP000236654">
    <property type="component" value="Unassembled WGS sequence"/>
</dbReference>
<dbReference type="Gene3D" id="1.10.287.110">
    <property type="entry name" value="DnaJ domain"/>
    <property type="match status" value="1"/>
</dbReference>
<evidence type="ECO:0000313" key="3">
    <source>
        <dbReference type="Proteomes" id="UP000236654"/>
    </source>
</evidence>
<reference evidence="2 3" key="1">
    <citation type="submission" date="2017-12" db="EMBL/GenBank/DDBJ databases">
        <title>The draft genome sequence of Brumimicrobium saltpan LHR20.</title>
        <authorList>
            <person name="Do Z.-J."/>
            <person name="Luo H.-R."/>
        </authorList>
    </citation>
    <scope>NUCLEOTIDE SEQUENCE [LARGE SCALE GENOMIC DNA]</scope>
    <source>
        <strain evidence="2 3">LHR20</strain>
    </source>
</reference>
<keyword evidence="3" id="KW-1185">Reference proteome</keyword>
<dbReference type="AlphaFoldDB" id="A0A2I0R526"/>